<organism evidence="1 2">
    <name type="scientific">Aulographum hederae CBS 113979</name>
    <dbReference type="NCBI Taxonomy" id="1176131"/>
    <lineage>
        <taxon>Eukaryota</taxon>
        <taxon>Fungi</taxon>
        <taxon>Dikarya</taxon>
        <taxon>Ascomycota</taxon>
        <taxon>Pezizomycotina</taxon>
        <taxon>Dothideomycetes</taxon>
        <taxon>Pleosporomycetidae</taxon>
        <taxon>Aulographales</taxon>
        <taxon>Aulographaceae</taxon>
    </lineage>
</organism>
<sequence>MAFRDMRRITERKVETRVGKVLKNREEAKLAAQMDFAIRDFFSDYVVHSDIAVLNMRFIKELHASHGHGPSNCFQEALKATALKSKVNKEGGEELTVMADEAYGRALNLLTKALQNSTECVQDPALGAACLIGLCEFISGSTPEGSNILTATHHHRGRVSLLQLRGTGQFHSPVGKCLFGFLVAMITLKCIIFRQWPPKMENEWLVLCGIKQPTLEIEKISFRTAEFCFDAHVLFDSATHDRAWEASLFNLVQVANDIDIDYQRWIDKYSQSDSWGYRTCSSPLGSTSLDYNVHTYQDLWVGGIWLSCFCKRAHLHQVLLRCLSLLESVSPTRERPLEMDHCKATMRNMASSICASVPFMLGIVDSEGALIRQPERNALGGYLLIYPLHVARWSVEQGSMKDVWIVSVQNAISTQMGIRSAAKIAAKTRDVQWKLF</sequence>
<dbReference type="InterPro" id="IPR053175">
    <property type="entry name" value="DHMBA_Reg_Transcription_Factor"/>
</dbReference>
<proteinExistence type="predicted"/>
<reference evidence="1" key="1">
    <citation type="journal article" date="2020" name="Stud. Mycol.">
        <title>101 Dothideomycetes genomes: a test case for predicting lifestyles and emergence of pathogens.</title>
        <authorList>
            <person name="Haridas S."/>
            <person name="Albert R."/>
            <person name="Binder M."/>
            <person name="Bloem J."/>
            <person name="Labutti K."/>
            <person name="Salamov A."/>
            <person name="Andreopoulos B."/>
            <person name="Baker S."/>
            <person name="Barry K."/>
            <person name="Bills G."/>
            <person name="Bluhm B."/>
            <person name="Cannon C."/>
            <person name="Castanera R."/>
            <person name="Culley D."/>
            <person name="Daum C."/>
            <person name="Ezra D."/>
            <person name="Gonzalez J."/>
            <person name="Henrissat B."/>
            <person name="Kuo A."/>
            <person name="Liang C."/>
            <person name="Lipzen A."/>
            <person name="Lutzoni F."/>
            <person name="Magnuson J."/>
            <person name="Mondo S."/>
            <person name="Nolan M."/>
            <person name="Ohm R."/>
            <person name="Pangilinan J."/>
            <person name="Park H.-J."/>
            <person name="Ramirez L."/>
            <person name="Alfaro M."/>
            <person name="Sun H."/>
            <person name="Tritt A."/>
            <person name="Yoshinaga Y."/>
            <person name="Zwiers L.-H."/>
            <person name="Turgeon B."/>
            <person name="Goodwin S."/>
            <person name="Spatafora J."/>
            <person name="Crous P."/>
            <person name="Grigoriev I."/>
        </authorList>
    </citation>
    <scope>NUCLEOTIDE SEQUENCE</scope>
    <source>
        <strain evidence="1">CBS 113979</strain>
    </source>
</reference>
<gene>
    <name evidence="1" type="ORF">K402DRAFT_390714</name>
</gene>
<dbReference type="OrthoDB" id="2991872at2759"/>
<dbReference type="EMBL" id="ML977144">
    <property type="protein sequence ID" value="KAF1989742.1"/>
    <property type="molecule type" value="Genomic_DNA"/>
</dbReference>
<evidence type="ECO:0000313" key="1">
    <source>
        <dbReference type="EMBL" id="KAF1989742.1"/>
    </source>
</evidence>
<keyword evidence="2" id="KW-1185">Reference proteome</keyword>
<dbReference type="PANTHER" id="PTHR38791">
    <property type="entry name" value="ZN(II)2CYS6 TRANSCRIPTION FACTOR (EUROFUNG)-RELATED-RELATED"/>
    <property type="match status" value="1"/>
</dbReference>
<dbReference type="Proteomes" id="UP000800041">
    <property type="component" value="Unassembled WGS sequence"/>
</dbReference>
<evidence type="ECO:0000313" key="2">
    <source>
        <dbReference type="Proteomes" id="UP000800041"/>
    </source>
</evidence>
<dbReference type="AlphaFoldDB" id="A0A6G1H9K7"/>
<accession>A0A6G1H9K7</accession>
<protein>
    <submittedName>
        <fullName evidence="1">Uncharacterized protein</fullName>
    </submittedName>
</protein>
<name>A0A6G1H9K7_9PEZI</name>